<gene>
    <name evidence="1" type="ORF">HPB49_017592</name>
</gene>
<comment type="caution">
    <text evidence="1">The sequence shown here is derived from an EMBL/GenBank/DDBJ whole genome shotgun (WGS) entry which is preliminary data.</text>
</comment>
<evidence type="ECO:0000313" key="1">
    <source>
        <dbReference type="EMBL" id="KAH7960190.1"/>
    </source>
</evidence>
<protein>
    <submittedName>
        <fullName evidence="1">Uncharacterized protein</fullName>
    </submittedName>
</protein>
<dbReference type="Proteomes" id="UP000821865">
    <property type="component" value="Chromosome 3"/>
</dbReference>
<sequence length="660" mass="69356">MAPPGKTGGRPRTATAIVADTQVGYDPHSMMWTTVPSSDSGPELPQPFKSAALAAAVARREQASNAVTAASANAASPDAAADAEARTCSPTLAPPSPRSAGPQQGKKRPLWQPQPLPKPKATDFVVVLKPRTQLSLATVFPENGAGRALIAHLGATATRLVTVVMVREQNLILTYTSNPQIADKLIGEFAVPSPVGPVPLFGYLRADTQDSCYGVVTVRSSDTEATLRESLYWPEGEILHVRRLGTSNKVRLTFSGKVKPRYVSYDALLIPVQPYKKTVLACGRCGSVGHRPDSCPGPKPDLCGICGKAVPLTDGARAPHECTPRCALCAGPHVTADRCCKERYRTPPPKSPTPPPEGQAGPKKRKRRRPRKPKKTGPRASPQRAQPPATNPTPPPHPDAGAVGPSLRGQTPDGPPTRKSTTRQVSPASPKPHPPSPQPKPTAKGDLSWATRVRQGPQVSGSGGAASPPPPSMIPNPKPPTPSTPTREQIAIRQLQAQVASLTQAVEALANRLPSANPTPSGQAPEAMDSAPSEHRDTTALLAPIEARVSSLEAHVASIVTTIEDRLAAALQTVVDRIPGMIVAQLPKHSFSTSRPKLKRISKSQAPRPPPQVAAVDRQSKVSIATSDVSTGSSSGAPVDLSALLEAPQISSSHDGGQRL</sequence>
<keyword evidence="2" id="KW-1185">Reference proteome</keyword>
<evidence type="ECO:0000313" key="2">
    <source>
        <dbReference type="Proteomes" id="UP000821865"/>
    </source>
</evidence>
<dbReference type="EMBL" id="CM023472">
    <property type="protein sequence ID" value="KAH7960190.1"/>
    <property type="molecule type" value="Genomic_DNA"/>
</dbReference>
<reference evidence="1" key="1">
    <citation type="submission" date="2020-05" db="EMBL/GenBank/DDBJ databases">
        <title>Large-scale comparative analyses of tick genomes elucidate their genetic diversity and vector capacities.</title>
        <authorList>
            <person name="Jia N."/>
            <person name="Wang J."/>
            <person name="Shi W."/>
            <person name="Du L."/>
            <person name="Sun Y."/>
            <person name="Zhan W."/>
            <person name="Jiang J."/>
            <person name="Wang Q."/>
            <person name="Zhang B."/>
            <person name="Ji P."/>
            <person name="Sakyi L.B."/>
            <person name="Cui X."/>
            <person name="Yuan T."/>
            <person name="Jiang B."/>
            <person name="Yang W."/>
            <person name="Lam T.T.-Y."/>
            <person name="Chang Q."/>
            <person name="Ding S."/>
            <person name="Wang X."/>
            <person name="Zhu J."/>
            <person name="Ruan X."/>
            <person name="Zhao L."/>
            <person name="Wei J."/>
            <person name="Que T."/>
            <person name="Du C."/>
            <person name="Cheng J."/>
            <person name="Dai P."/>
            <person name="Han X."/>
            <person name="Huang E."/>
            <person name="Gao Y."/>
            <person name="Liu J."/>
            <person name="Shao H."/>
            <person name="Ye R."/>
            <person name="Li L."/>
            <person name="Wei W."/>
            <person name="Wang X."/>
            <person name="Wang C."/>
            <person name="Yang T."/>
            <person name="Huo Q."/>
            <person name="Li W."/>
            <person name="Guo W."/>
            <person name="Chen H."/>
            <person name="Zhou L."/>
            <person name="Ni X."/>
            <person name="Tian J."/>
            <person name="Zhou Y."/>
            <person name="Sheng Y."/>
            <person name="Liu T."/>
            <person name="Pan Y."/>
            <person name="Xia L."/>
            <person name="Li J."/>
            <person name="Zhao F."/>
            <person name="Cao W."/>
        </authorList>
    </citation>
    <scope>NUCLEOTIDE SEQUENCE</scope>
    <source>
        <strain evidence="1">Dsil-2018</strain>
    </source>
</reference>
<organism evidence="1 2">
    <name type="scientific">Dermacentor silvarum</name>
    <name type="common">Tick</name>
    <dbReference type="NCBI Taxonomy" id="543639"/>
    <lineage>
        <taxon>Eukaryota</taxon>
        <taxon>Metazoa</taxon>
        <taxon>Ecdysozoa</taxon>
        <taxon>Arthropoda</taxon>
        <taxon>Chelicerata</taxon>
        <taxon>Arachnida</taxon>
        <taxon>Acari</taxon>
        <taxon>Parasitiformes</taxon>
        <taxon>Ixodida</taxon>
        <taxon>Ixodoidea</taxon>
        <taxon>Ixodidae</taxon>
        <taxon>Rhipicephalinae</taxon>
        <taxon>Dermacentor</taxon>
    </lineage>
</organism>
<accession>A0ACB8D6W7</accession>
<name>A0ACB8D6W7_DERSI</name>
<proteinExistence type="predicted"/>